<evidence type="ECO:0000313" key="5">
    <source>
        <dbReference type="Proteomes" id="UP001243717"/>
    </source>
</evidence>
<protein>
    <submittedName>
        <fullName evidence="4">16S rRNA (Guanine(966)-N(2))-methyltransferase RsmD</fullName>
        <ecNumber evidence="4">2.1.1.171</ecNumber>
    </submittedName>
</protein>
<dbReference type="GO" id="GO:0052913">
    <property type="term" value="F:16S rRNA (guanine(966)-N(2))-methyltransferase activity"/>
    <property type="evidence" value="ECO:0007669"/>
    <property type="project" value="UniProtKB-EC"/>
</dbReference>
<dbReference type="Gene3D" id="3.40.50.150">
    <property type="entry name" value="Vaccinia Virus protein VP39"/>
    <property type="match status" value="1"/>
</dbReference>
<dbReference type="InterPro" id="IPR002052">
    <property type="entry name" value="DNA_methylase_N6_adenine_CS"/>
</dbReference>
<proteinExistence type="predicted"/>
<feature type="region of interest" description="Disordered" evidence="3">
    <location>
        <begin position="1"/>
        <end position="26"/>
    </location>
</feature>
<feature type="compositionally biased region" description="Basic and acidic residues" evidence="3">
    <location>
        <begin position="16"/>
        <end position="26"/>
    </location>
</feature>
<dbReference type="EMBL" id="JARXIC010000035">
    <property type="protein sequence ID" value="MDQ8195840.1"/>
    <property type="molecule type" value="Genomic_DNA"/>
</dbReference>
<evidence type="ECO:0000256" key="3">
    <source>
        <dbReference type="SAM" id="MobiDB-lite"/>
    </source>
</evidence>
<comment type="caution">
    <text evidence="4">The sequence shown here is derived from an EMBL/GenBank/DDBJ whole genome shotgun (WGS) entry which is preliminary data.</text>
</comment>
<dbReference type="PIRSF" id="PIRSF004553">
    <property type="entry name" value="CHP00095"/>
    <property type="match status" value="1"/>
</dbReference>
<dbReference type="Pfam" id="PF03602">
    <property type="entry name" value="Cons_hypoth95"/>
    <property type="match status" value="1"/>
</dbReference>
<dbReference type="NCBIfam" id="TIGR00095">
    <property type="entry name" value="16S rRNA (guanine(966)-N(2))-methyltransferase RsmD"/>
    <property type="match status" value="1"/>
</dbReference>
<dbReference type="PROSITE" id="PS00092">
    <property type="entry name" value="N6_MTASE"/>
    <property type="match status" value="1"/>
</dbReference>
<evidence type="ECO:0000256" key="1">
    <source>
        <dbReference type="ARBA" id="ARBA00022603"/>
    </source>
</evidence>
<organism evidence="4 5">
    <name type="scientific">Thalassobacterium sedimentorum</name>
    <dbReference type="NCBI Taxonomy" id="3041258"/>
    <lineage>
        <taxon>Bacteria</taxon>
        <taxon>Pseudomonadati</taxon>
        <taxon>Verrucomicrobiota</taxon>
        <taxon>Opitutia</taxon>
        <taxon>Puniceicoccales</taxon>
        <taxon>Coraliomargaritaceae</taxon>
        <taxon>Thalassobacterium</taxon>
    </lineage>
</organism>
<reference evidence="4 5" key="1">
    <citation type="submission" date="2023-04" db="EMBL/GenBank/DDBJ databases">
        <title>A novel bacteria isolated from coastal sediment.</title>
        <authorList>
            <person name="Liu X.-J."/>
            <person name="Du Z.-J."/>
        </authorList>
    </citation>
    <scope>NUCLEOTIDE SEQUENCE [LARGE SCALE GENOMIC DNA]</scope>
    <source>
        <strain evidence="4 5">SDUM461004</strain>
    </source>
</reference>
<dbReference type="Proteomes" id="UP001243717">
    <property type="component" value="Unassembled WGS sequence"/>
</dbReference>
<keyword evidence="1 4" id="KW-0489">Methyltransferase</keyword>
<dbReference type="SUPFAM" id="SSF53335">
    <property type="entry name" value="S-adenosyl-L-methionine-dependent methyltransferases"/>
    <property type="match status" value="1"/>
</dbReference>
<sequence>MRITGGRARGIPLKAPKGDSTRPATDRMRESVFSSLGPSVEGCRVADLFAGTGSYGLEALSRGAASASFFETDRAALKCLQENVRAALRSCQLNTEVAKVVSRDVFSLDVNSPAYDLIFLDPPYHIIADEIGRIFTQAVEAIALPEARVILELPGNLEPQIPGWELQRRIGKAGKDKPTAAIFKRIG</sequence>
<name>A0ABU1AM05_9BACT</name>
<dbReference type="RefSeq" id="WP_308986288.1">
    <property type="nucleotide sequence ID" value="NZ_JARXIC010000035.1"/>
</dbReference>
<evidence type="ECO:0000313" key="4">
    <source>
        <dbReference type="EMBL" id="MDQ8195840.1"/>
    </source>
</evidence>
<dbReference type="CDD" id="cd02440">
    <property type="entry name" value="AdoMet_MTases"/>
    <property type="match status" value="1"/>
</dbReference>
<gene>
    <name evidence="4" type="primary">rsmD</name>
    <name evidence="4" type="ORF">QEH59_15510</name>
</gene>
<evidence type="ECO:0000256" key="2">
    <source>
        <dbReference type="ARBA" id="ARBA00022679"/>
    </source>
</evidence>
<dbReference type="InterPro" id="IPR004398">
    <property type="entry name" value="RNA_MeTrfase_RsmD"/>
</dbReference>
<dbReference type="InterPro" id="IPR029063">
    <property type="entry name" value="SAM-dependent_MTases_sf"/>
</dbReference>
<keyword evidence="5" id="KW-1185">Reference proteome</keyword>
<dbReference type="PANTHER" id="PTHR43542">
    <property type="entry name" value="METHYLTRANSFERASE"/>
    <property type="match status" value="1"/>
</dbReference>
<dbReference type="EC" id="2.1.1.171" evidence="4"/>
<dbReference type="PANTHER" id="PTHR43542:SF1">
    <property type="entry name" value="METHYLTRANSFERASE"/>
    <property type="match status" value="1"/>
</dbReference>
<accession>A0ABU1AM05</accession>
<keyword evidence="2 4" id="KW-0808">Transferase</keyword>